<evidence type="ECO:0000256" key="1">
    <source>
        <dbReference type="SAM" id="MobiDB-lite"/>
    </source>
</evidence>
<name>E1ZW88_CAMFO</name>
<reference evidence="2 3" key="1">
    <citation type="journal article" date="2010" name="Science">
        <title>Genomic comparison of the ants Camponotus floridanus and Harpegnathos saltator.</title>
        <authorList>
            <person name="Bonasio R."/>
            <person name="Zhang G."/>
            <person name="Ye C."/>
            <person name="Mutti N.S."/>
            <person name="Fang X."/>
            <person name="Qin N."/>
            <person name="Donahue G."/>
            <person name="Yang P."/>
            <person name="Li Q."/>
            <person name="Li C."/>
            <person name="Zhang P."/>
            <person name="Huang Z."/>
            <person name="Berger S.L."/>
            <person name="Reinberg D."/>
            <person name="Wang J."/>
            <person name="Liebig J."/>
        </authorList>
    </citation>
    <scope>NUCLEOTIDE SEQUENCE [LARGE SCALE GENOMIC DNA]</scope>
    <source>
        <strain evidence="3">C129</strain>
    </source>
</reference>
<feature type="compositionally biased region" description="Basic and acidic residues" evidence="1">
    <location>
        <begin position="16"/>
        <end position="27"/>
    </location>
</feature>
<organism evidence="3">
    <name type="scientific">Camponotus floridanus</name>
    <name type="common">Florida carpenter ant</name>
    <dbReference type="NCBI Taxonomy" id="104421"/>
    <lineage>
        <taxon>Eukaryota</taxon>
        <taxon>Metazoa</taxon>
        <taxon>Ecdysozoa</taxon>
        <taxon>Arthropoda</taxon>
        <taxon>Hexapoda</taxon>
        <taxon>Insecta</taxon>
        <taxon>Pterygota</taxon>
        <taxon>Neoptera</taxon>
        <taxon>Endopterygota</taxon>
        <taxon>Hymenoptera</taxon>
        <taxon>Apocrita</taxon>
        <taxon>Aculeata</taxon>
        <taxon>Formicoidea</taxon>
        <taxon>Formicidae</taxon>
        <taxon>Formicinae</taxon>
        <taxon>Camponotus</taxon>
    </lineage>
</organism>
<sequence>MVDFRHRISTAKSAQRKKEVEEKREDEVRAPSYHPVCDEIFDPHVCPQMMSAHRVCKKSPLENNLRDWRIRERQISGHLPHRCPLLLHYLVTQPDIPPGKWRSLGWTFRVIPTGSDFQV</sequence>
<dbReference type="EMBL" id="GL434776">
    <property type="protein sequence ID" value="EFN74597.1"/>
    <property type="molecule type" value="Genomic_DNA"/>
</dbReference>
<evidence type="ECO:0000313" key="2">
    <source>
        <dbReference type="EMBL" id="EFN74597.1"/>
    </source>
</evidence>
<evidence type="ECO:0000313" key="3">
    <source>
        <dbReference type="Proteomes" id="UP000000311"/>
    </source>
</evidence>
<dbReference type="InParanoid" id="E1ZW88"/>
<dbReference type="AlphaFoldDB" id="E1ZW88"/>
<gene>
    <name evidence="2" type="ORF">EAG_11121</name>
</gene>
<keyword evidence="3" id="KW-1185">Reference proteome</keyword>
<feature type="region of interest" description="Disordered" evidence="1">
    <location>
        <begin position="1"/>
        <end position="27"/>
    </location>
</feature>
<proteinExistence type="predicted"/>
<dbReference type="Proteomes" id="UP000000311">
    <property type="component" value="Unassembled WGS sequence"/>
</dbReference>
<accession>E1ZW88</accession>
<protein>
    <submittedName>
        <fullName evidence="2">Uncharacterized protein</fullName>
    </submittedName>
</protein>